<gene>
    <name evidence="2" type="ORF">RRG08_048301</name>
</gene>
<evidence type="ECO:0000313" key="2">
    <source>
        <dbReference type="EMBL" id="KAK3775091.1"/>
    </source>
</evidence>
<proteinExistence type="predicted"/>
<evidence type="ECO:0000256" key="1">
    <source>
        <dbReference type="SAM" id="MobiDB-lite"/>
    </source>
</evidence>
<reference evidence="2" key="1">
    <citation type="journal article" date="2023" name="G3 (Bethesda)">
        <title>A reference genome for the long-term kleptoplast-retaining sea slug Elysia crispata morphotype clarki.</title>
        <authorList>
            <person name="Eastman K.E."/>
            <person name="Pendleton A.L."/>
            <person name="Shaikh M.A."/>
            <person name="Suttiyut T."/>
            <person name="Ogas R."/>
            <person name="Tomko P."/>
            <person name="Gavelis G."/>
            <person name="Widhalm J.R."/>
            <person name="Wisecaver J.H."/>
        </authorList>
    </citation>
    <scope>NUCLEOTIDE SEQUENCE</scope>
    <source>
        <strain evidence="2">ECLA1</strain>
    </source>
</reference>
<accession>A0AAE0ZUC3</accession>
<feature type="compositionally biased region" description="Polar residues" evidence="1">
    <location>
        <begin position="7"/>
        <end position="21"/>
    </location>
</feature>
<name>A0AAE0ZUC3_9GAST</name>
<comment type="caution">
    <text evidence="2">The sequence shown here is derived from an EMBL/GenBank/DDBJ whole genome shotgun (WGS) entry which is preliminary data.</text>
</comment>
<dbReference type="EMBL" id="JAWDGP010003357">
    <property type="protein sequence ID" value="KAK3775091.1"/>
    <property type="molecule type" value="Genomic_DNA"/>
</dbReference>
<sequence>MEEQEHQTYGNNWNNTSVTKDQSQKLECGKTSGAMTKRVTVFCLSRSCFLFSHQFFVCMPVSADIMMVQDDFVQACPVYTA</sequence>
<evidence type="ECO:0000313" key="3">
    <source>
        <dbReference type="Proteomes" id="UP001283361"/>
    </source>
</evidence>
<keyword evidence="3" id="KW-1185">Reference proteome</keyword>
<dbReference type="AlphaFoldDB" id="A0AAE0ZUC3"/>
<organism evidence="2 3">
    <name type="scientific">Elysia crispata</name>
    <name type="common">lettuce slug</name>
    <dbReference type="NCBI Taxonomy" id="231223"/>
    <lineage>
        <taxon>Eukaryota</taxon>
        <taxon>Metazoa</taxon>
        <taxon>Spiralia</taxon>
        <taxon>Lophotrochozoa</taxon>
        <taxon>Mollusca</taxon>
        <taxon>Gastropoda</taxon>
        <taxon>Heterobranchia</taxon>
        <taxon>Euthyneura</taxon>
        <taxon>Panpulmonata</taxon>
        <taxon>Sacoglossa</taxon>
        <taxon>Placobranchoidea</taxon>
        <taxon>Plakobranchidae</taxon>
        <taxon>Elysia</taxon>
    </lineage>
</organism>
<feature type="region of interest" description="Disordered" evidence="1">
    <location>
        <begin position="1"/>
        <end position="23"/>
    </location>
</feature>
<dbReference type="Proteomes" id="UP001283361">
    <property type="component" value="Unassembled WGS sequence"/>
</dbReference>
<protein>
    <submittedName>
        <fullName evidence="2">Uncharacterized protein</fullName>
    </submittedName>
</protein>